<dbReference type="RefSeq" id="WP_152276395.1">
    <property type="nucleotide sequence ID" value="NZ_WEKV01000008.1"/>
</dbReference>
<protein>
    <submittedName>
        <fullName evidence="1">MoxR-like ATPase</fullName>
    </submittedName>
</protein>
<comment type="caution">
    <text evidence="1">The sequence shown here is derived from an EMBL/GenBank/DDBJ whole genome shotgun (WGS) entry which is preliminary data.</text>
</comment>
<dbReference type="EMBL" id="WEKV01000008">
    <property type="protein sequence ID" value="KAB7785907.1"/>
    <property type="molecule type" value="Genomic_DNA"/>
</dbReference>
<evidence type="ECO:0000313" key="2">
    <source>
        <dbReference type="Proteomes" id="UP000469949"/>
    </source>
</evidence>
<reference evidence="1 2" key="1">
    <citation type="submission" date="2019-10" db="EMBL/GenBank/DDBJ databases">
        <title>Draft Genome Sequence of the Caffeine Degrading Methylotroph Methylorubrum populi PINKEL.</title>
        <authorList>
            <person name="Dawson S.C."/>
            <person name="Zhang X."/>
            <person name="Wright M.E."/>
            <person name="Sharma G."/>
            <person name="Langner J.T."/>
            <person name="Ditty J.L."/>
            <person name="Subuyuj G.A."/>
        </authorList>
    </citation>
    <scope>NUCLEOTIDE SEQUENCE [LARGE SCALE GENOMIC DNA]</scope>
    <source>
        <strain evidence="1 2">Pinkel</strain>
    </source>
</reference>
<proteinExistence type="predicted"/>
<dbReference type="Proteomes" id="UP000469949">
    <property type="component" value="Unassembled WGS sequence"/>
</dbReference>
<dbReference type="Pfam" id="PF18944">
    <property type="entry name" value="DUF5691"/>
    <property type="match status" value="1"/>
</dbReference>
<dbReference type="InterPro" id="IPR043746">
    <property type="entry name" value="DUF5691"/>
</dbReference>
<name>A0A833J945_9HYPH</name>
<accession>A0A833J945</accession>
<dbReference type="AlphaFoldDB" id="A0A833J945"/>
<sequence length="526" mass="56368">MDATERASDGWEPTLAAALLGAERAPPAASSALTALVAEADPGAALLARLAAEGAHHLAGQELGPEALAPLEERGRFGPDCPPAAATRLYALLTEGHGARNRVEEWFERAAATGTRPPAWLLQALMLQRGTLPAAAQAVVGADLDWLARACGESPAETGTVDASDWTEGTVAERRAAFTAFRARDPEAARAALEPVFRKEKADLREALVHALAAGLSAADEPFLEACLDDRANGVRLAAQRLLPELPGSRYAERMAARARAALAVESKRRLLGGTTHTLVVTLPEESPDLVRDGVEPNHWERRGGGTRAGLLRAILARAPLHAFADHPPRLWIELALRSEWADPVFHGLFSATKRTLDPDWSRAMADITAEAYEGKVTGVRRTNEVLGMWAEALDLLPDAEWEARVAALIRARKIEVVLAVLGQGPEHFSEGFSAALLDWLALVTRGSDSLRRDLAKPWVIARLGDRLWPGDDSAASAAAILARLPEGEGDRLRTQLTGLTSVLELRAAIRRDFRPETTTGGTAQG</sequence>
<gene>
    <name evidence="1" type="ORF">F8B43_1308</name>
</gene>
<organism evidence="1 2">
    <name type="scientific">Methylorubrum populi</name>
    <dbReference type="NCBI Taxonomy" id="223967"/>
    <lineage>
        <taxon>Bacteria</taxon>
        <taxon>Pseudomonadati</taxon>
        <taxon>Pseudomonadota</taxon>
        <taxon>Alphaproteobacteria</taxon>
        <taxon>Hyphomicrobiales</taxon>
        <taxon>Methylobacteriaceae</taxon>
        <taxon>Methylorubrum</taxon>
    </lineage>
</organism>
<evidence type="ECO:0000313" key="1">
    <source>
        <dbReference type="EMBL" id="KAB7785907.1"/>
    </source>
</evidence>